<dbReference type="HOGENOM" id="CLU_2512554_0_0_1"/>
<dbReference type="RefSeq" id="XP_002911317.1">
    <property type="nucleotide sequence ID" value="XM_002911271.1"/>
</dbReference>
<sequence>MGYHPIHVKASGVPLSQAHVTPGPESQNLSHTGRRGGNDGDEGEDVGKFHGSSGRLAGLRVEYTPFELAVVLWIQIAYYIDSPSM</sequence>
<accession>D6RLW9</accession>
<protein>
    <submittedName>
        <fullName evidence="2">Uncharacterized protein</fullName>
    </submittedName>
</protein>
<dbReference type="EMBL" id="AACS02000004">
    <property type="protein sequence ID" value="EFI27823.1"/>
    <property type="molecule type" value="Genomic_DNA"/>
</dbReference>
<dbReference type="KEGG" id="cci:CC1G_14312"/>
<organism evidence="2 3">
    <name type="scientific">Coprinopsis cinerea (strain Okayama-7 / 130 / ATCC MYA-4618 / FGSC 9003)</name>
    <name type="common">Inky cap fungus</name>
    <name type="synonym">Hormographiella aspergillata</name>
    <dbReference type="NCBI Taxonomy" id="240176"/>
    <lineage>
        <taxon>Eukaryota</taxon>
        <taxon>Fungi</taxon>
        <taxon>Dikarya</taxon>
        <taxon>Basidiomycota</taxon>
        <taxon>Agaricomycotina</taxon>
        <taxon>Agaricomycetes</taxon>
        <taxon>Agaricomycetidae</taxon>
        <taxon>Agaricales</taxon>
        <taxon>Agaricineae</taxon>
        <taxon>Psathyrellaceae</taxon>
        <taxon>Coprinopsis</taxon>
    </lineage>
</organism>
<keyword evidence="3" id="KW-1185">Reference proteome</keyword>
<comment type="caution">
    <text evidence="2">The sequence shown here is derived from an EMBL/GenBank/DDBJ whole genome shotgun (WGS) entry which is preliminary data.</text>
</comment>
<dbReference type="Proteomes" id="UP000001861">
    <property type="component" value="Unassembled WGS sequence"/>
</dbReference>
<dbReference type="AlphaFoldDB" id="D6RLW9"/>
<proteinExistence type="predicted"/>
<evidence type="ECO:0000256" key="1">
    <source>
        <dbReference type="SAM" id="MobiDB-lite"/>
    </source>
</evidence>
<dbReference type="GeneID" id="9378564"/>
<reference evidence="2 3" key="1">
    <citation type="journal article" date="2010" name="Proc. Natl. Acad. Sci. U.S.A.">
        <title>Insights into evolution of multicellular fungi from the assembled chromosomes of the mushroom Coprinopsis cinerea (Coprinus cinereus).</title>
        <authorList>
            <person name="Stajich J.E."/>
            <person name="Wilke S.K."/>
            <person name="Ahren D."/>
            <person name="Au C.H."/>
            <person name="Birren B.W."/>
            <person name="Borodovsky M."/>
            <person name="Burns C."/>
            <person name="Canback B."/>
            <person name="Casselton L.A."/>
            <person name="Cheng C.K."/>
            <person name="Deng J."/>
            <person name="Dietrich F.S."/>
            <person name="Fargo D.C."/>
            <person name="Farman M.L."/>
            <person name="Gathman A.C."/>
            <person name="Goldberg J."/>
            <person name="Guigo R."/>
            <person name="Hoegger P.J."/>
            <person name="Hooker J.B."/>
            <person name="Huggins A."/>
            <person name="James T.Y."/>
            <person name="Kamada T."/>
            <person name="Kilaru S."/>
            <person name="Kodira C."/>
            <person name="Kues U."/>
            <person name="Kupfer D."/>
            <person name="Kwan H.S."/>
            <person name="Lomsadze A."/>
            <person name="Li W."/>
            <person name="Lilly W.W."/>
            <person name="Ma L.J."/>
            <person name="Mackey A.J."/>
            <person name="Manning G."/>
            <person name="Martin F."/>
            <person name="Muraguchi H."/>
            <person name="Natvig D.O."/>
            <person name="Palmerini H."/>
            <person name="Ramesh M.A."/>
            <person name="Rehmeyer C.J."/>
            <person name="Roe B.A."/>
            <person name="Shenoy N."/>
            <person name="Stanke M."/>
            <person name="Ter-Hovhannisyan V."/>
            <person name="Tunlid A."/>
            <person name="Velagapudi R."/>
            <person name="Vision T.J."/>
            <person name="Zeng Q."/>
            <person name="Zolan M.E."/>
            <person name="Pukkila P.J."/>
        </authorList>
    </citation>
    <scope>NUCLEOTIDE SEQUENCE [LARGE SCALE GENOMIC DNA]</scope>
    <source>
        <strain evidence="3">Okayama-7 / 130 / ATCC MYA-4618 / FGSC 9003</strain>
    </source>
</reference>
<evidence type="ECO:0000313" key="2">
    <source>
        <dbReference type="EMBL" id="EFI27823.1"/>
    </source>
</evidence>
<feature type="region of interest" description="Disordered" evidence="1">
    <location>
        <begin position="1"/>
        <end position="51"/>
    </location>
</feature>
<name>D6RLW9_COPC7</name>
<dbReference type="VEuPathDB" id="FungiDB:CC1G_14312"/>
<evidence type="ECO:0000313" key="3">
    <source>
        <dbReference type="Proteomes" id="UP000001861"/>
    </source>
</evidence>
<dbReference type="InParanoid" id="D6RLW9"/>
<gene>
    <name evidence="2" type="ORF">CC1G_14312</name>
</gene>